<sequence length="93" mass="10701">MAAKRPARASLRYAKAPLSPRYRRELRQLLGHCSTKKGKQVTDDYGKFCRRLLIEQIESLPEFDNRLKDAGQSLNTLAGIYEEISRIAATHRR</sequence>
<geneLocation type="plasmid" evidence="1 2">
    <name>pDSM109990_c</name>
</geneLocation>
<protein>
    <submittedName>
        <fullName evidence="1">Uncharacterized protein</fullName>
    </submittedName>
</protein>
<proteinExistence type="predicted"/>
<dbReference type="EMBL" id="CP085147">
    <property type="protein sequence ID" value="UOA16990.1"/>
    <property type="molecule type" value="Genomic_DNA"/>
</dbReference>
<organism evidence="1 2">
    <name type="scientific">Sulfitobacter dubius</name>
    <dbReference type="NCBI Taxonomy" id="218673"/>
    <lineage>
        <taxon>Bacteria</taxon>
        <taxon>Pseudomonadati</taxon>
        <taxon>Pseudomonadota</taxon>
        <taxon>Alphaproteobacteria</taxon>
        <taxon>Rhodobacterales</taxon>
        <taxon>Roseobacteraceae</taxon>
        <taxon>Sulfitobacter</taxon>
    </lineage>
</organism>
<gene>
    <name evidence="1" type="ORF">DSM109990_03879</name>
</gene>
<dbReference type="Proteomes" id="UP000831019">
    <property type="component" value="Plasmid pDSM109990_c"/>
</dbReference>
<evidence type="ECO:0000313" key="2">
    <source>
        <dbReference type="Proteomes" id="UP000831019"/>
    </source>
</evidence>
<name>A0ABY3ZQU3_9RHOB</name>
<keyword evidence="2" id="KW-1185">Reference proteome</keyword>
<reference evidence="2" key="1">
    <citation type="journal article" date="2022" name="Microorganisms">
        <title>Beyond the ABCs#Discovery of Three New Plasmid Types in Rhodobacterales (RepQ, RepY, RepW).</title>
        <authorList>
            <person name="Freese H.M."/>
            <person name="Ringel V."/>
            <person name="Overmann J."/>
            <person name="Petersen J."/>
        </authorList>
    </citation>
    <scope>NUCLEOTIDE SEQUENCE [LARGE SCALE GENOMIC DNA]</scope>
    <source>
        <strain evidence="2">DSM 109990</strain>
        <plasmid evidence="2">pDSM109990_c</plasmid>
    </source>
</reference>
<accession>A0ABY3ZQU3</accession>
<keyword evidence="1" id="KW-0614">Plasmid</keyword>
<evidence type="ECO:0000313" key="1">
    <source>
        <dbReference type="EMBL" id="UOA16990.1"/>
    </source>
</evidence>